<feature type="compositionally biased region" description="Polar residues" evidence="1">
    <location>
        <begin position="17"/>
        <end position="33"/>
    </location>
</feature>
<evidence type="ECO:0000256" key="1">
    <source>
        <dbReference type="SAM" id="MobiDB-lite"/>
    </source>
</evidence>
<organism evidence="3 4">
    <name type="scientific">Rhynchosporium agropyri</name>
    <dbReference type="NCBI Taxonomy" id="914238"/>
    <lineage>
        <taxon>Eukaryota</taxon>
        <taxon>Fungi</taxon>
        <taxon>Dikarya</taxon>
        <taxon>Ascomycota</taxon>
        <taxon>Pezizomycotina</taxon>
        <taxon>Leotiomycetes</taxon>
        <taxon>Helotiales</taxon>
        <taxon>Ploettnerulaceae</taxon>
        <taxon>Rhynchosporium</taxon>
    </lineage>
</organism>
<keyword evidence="2" id="KW-0472">Membrane</keyword>
<dbReference type="Proteomes" id="UP000178912">
    <property type="component" value="Unassembled WGS sequence"/>
</dbReference>
<evidence type="ECO:0000256" key="2">
    <source>
        <dbReference type="SAM" id="Phobius"/>
    </source>
</evidence>
<evidence type="ECO:0000313" key="3">
    <source>
        <dbReference type="EMBL" id="CZT13166.1"/>
    </source>
</evidence>
<reference evidence="4" key="1">
    <citation type="submission" date="2016-03" db="EMBL/GenBank/DDBJ databases">
        <authorList>
            <person name="Guldener U."/>
        </authorList>
    </citation>
    <scope>NUCLEOTIDE SEQUENCE [LARGE SCALE GENOMIC DNA]</scope>
    <source>
        <strain evidence="4">04CH-RAC-A.6.1</strain>
    </source>
</reference>
<name>A0A1E1LRS4_9HELO</name>
<feature type="transmembrane region" description="Helical" evidence="2">
    <location>
        <begin position="105"/>
        <end position="128"/>
    </location>
</feature>
<keyword evidence="2" id="KW-0812">Transmembrane</keyword>
<accession>A0A1E1LRS4</accession>
<proteinExistence type="predicted"/>
<sequence length="129" mass="13971">MRGIALAPKKNLRKRAASSSLKDTLPSSNTFTPINKGKTAVASGRKNTQIKSKARAEVNEEMPRPETCLRYAGEYTLFPKLKCTLAPNSIANYIKKGKSCEDISINFFSLANAQLIAGEVLAILIGVLS</sequence>
<gene>
    <name evidence="3" type="ORF">RAG0_16740</name>
</gene>
<protein>
    <submittedName>
        <fullName evidence="3">Uncharacterized protein</fullName>
    </submittedName>
</protein>
<keyword evidence="2" id="KW-1133">Transmembrane helix</keyword>
<dbReference type="EMBL" id="FJUX01000178">
    <property type="protein sequence ID" value="CZT13166.1"/>
    <property type="molecule type" value="Genomic_DNA"/>
</dbReference>
<dbReference type="AlphaFoldDB" id="A0A1E1LRS4"/>
<evidence type="ECO:0000313" key="4">
    <source>
        <dbReference type="Proteomes" id="UP000178912"/>
    </source>
</evidence>
<keyword evidence="4" id="KW-1185">Reference proteome</keyword>
<feature type="region of interest" description="Disordered" evidence="1">
    <location>
        <begin position="15"/>
        <end position="59"/>
    </location>
</feature>